<keyword evidence="1" id="KW-0444">Lipid biosynthesis</keyword>
<dbReference type="InterPro" id="IPR008278">
    <property type="entry name" value="4-PPantetheinyl_Trfase_dom"/>
</dbReference>
<reference evidence="9" key="1">
    <citation type="submission" date="2018-05" db="EMBL/GenBank/DDBJ databases">
        <authorList>
            <person name="Lanie J.A."/>
            <person name="Ng W.-L."/>
            <person name="Kazmierczak K.M."/>
            <person name="Andrzejewski T.M."/>
            <person name="Davidsen T.M."/>
            <person name="Wayne K.J."/>
            <person name="Tettelin H."/>
            <person name="Glass J.I."/>
            <person name="Rusch D."/>
            <person name="Podicherti R."/>
            <person name="Tsui H.-C.T."/>
            <person name="Winkler M.E."/>
        </authorList>
    </citation>
    <scope>NUCLEOTIDE SEQUENCE</scope>
</reference>
<dbReference type="SUPFAM" id="SSF56214">
    <property type="entry name" value="4'-phosphopantetheinyl transferase"/>
    <property type="match status" value="1"/>
</dbReference>
<keyword evidence="5" id="KW-0460">Magnesium</keyword>
<evidence type="ECO:0000256" key="3">
    <source>
        <dbReference type="ARBA" id="ARBA00022723"/>
    </source>
</evidence>
<evidence type="ECO:0000256" key="6">
    <source>
        <dbReference type="ARBA" id="ARBA00023098"/>
    </source>
</evidence>
<dbReference type="InterPro" id="IPR037143">
    <property type="entry name" value="4-PPantetheinyl_Trfase_dom_sf"/>
</dbReference>
<dbReference type="Pfam" id="PF01648">
    <property type="entry name" value="ACPS"/>
    <property type="match status" value="1"/>
</dbReference>
<keyword evidence="2" id="KW-0808">Transferase</keyword>
<evidence type="ECO:0000256" key="4">
    <source>
        <dbReference type="ARBA" id="ARBA00022832"/>
    </source>
</evidence>
<dbReference type="Gene3D" id="3.90.470.20">
    <property type="entry name" value="4'-phosphopantetheinyl transferase domain"/>
    <property type="match status" value="1"/>
</dbReference>
<name>A0A382Z0Q2_9ZZZZ</name>
<dbReference type="NCBIfam" id="TIGR00516">
    <property type="entry name" value="acpS"/>
    <property type="match status" value="1"/>
</dbReference>
<evidence type="ECO:0000256" key="5">
    <source>
        <dbReference type="ARBA" id="ARBA00022842"/>
    </source>
</evidence>
<evidence type="ECO:0000313" key="9">
    <source>
        <dbReference type="EMBL" id="SVD88910.1"/>
    </source>
</evidence>
<sequence length="94" mass="10473">MKEFQRRKGQEKKVSFLSNNFASKEALAKALGTGFSLGIGFKNIEVLRRENGSPYLILSGKTAKKARAQKCHNFELSIADTKDYSLAFVVGEEE</sequence>
<evidence type="ECO:0000256" key="7">
    <source>
        <dbReference type="ARBA" id="ARBA00023160"/>
    </source>
</evidence>
<gene>
    <name evidence="9" type="ORF">METZ01_LOCUS441764</name>
</gene>
<keyword evidence="7" id="KW-0275">Fatty acid biosynthesis</keyword>
<dbReference type="EMBL" id="UINC01179963">
    <property type="protein sequence ID" value="SVD88910.1"/>
    <property type="molecule type" value="Genomic_DNA"/>
</dbReference>
<dbReference type="AlphaFoldDB" id="A0A382Z0Q2"/>
<feature type="domain" description="4'-phosphopantetheinyl transferase" evidence="8">
    <location>
        <begin position="10"/>
        <end position="88"/>
    </location>
</feature>
<evidence type="ECO:0000256" key="2">
    <source>
        <dbReference type="ARBA" id="ARBA00022679"/>
    </source>
</evidence>
<dbReference type="GO" id="GO:0000287">
    <property type="term" value="F:magnesium ion binding"/>
    <property type="evidence" value="ECO:0007669"/>
    <property type="project" value="InterPro"/>
</dbReference>
<evidence type="ECO:0000256" key="1">
    <source>
        <dbReference type="ARBA" id="ARBA00022516"/>
    </source>
</evidence>
<dbReference type="GO" id="GO:0006633">
    <property type="term" value="P:fatty acid biosynthetic process"/>
    <property type="evidence" value="ECO:0007669"/>
    <property type="project" value="UniProtKB-KW"/>
</dbReference>
<evidence type="ECO:0000259" key="8">
    <source>
        <dbReference type="Pfam" id="PF01648"/>
    </source>
</evidence>
<dbReference type="GO" id="GO:0008897">
    <property type="term" value="F:holo-[acyl-carrier-protein] synthase activity"/>
    <property type="evidence" value="ECO:0007669"/>
    <property type="project" value="InterPro"/>
</dbReference>
<dbReference type="NCBIfam" id="TIGR00556">
    <property type="entry name" value="pantethn_trn"/>
    <property type="match status" value="1"/>
</dbReference>
<proteinExistence type="predicted"/>
<keyword evidence="6" id="KW-0443">Lipid metabolism</keyword>
<keyword evidence="4" id="KW-0276">Fatty acid metabolism</keyword>
<dbReference type="InterPro" id="IPR002582">
    <property type="entry name" value="ACPS"/>
</dbReference>
<dbReference type="InterPro" id="IPR004568">
    <property type="entry name" value="Ppantetheine-prot_Trfase_dom"/>
</dbReference>
<organism evidence="9">
    <name type="scientific">marine metagenome</name>
    <dbReference type="NCBI Taxonomy" id="408172"/>
    <lineage>
        <taxon>unclassified sequences</taxon>
        <taxon>metagenomes</taxon>
        <taxon>ecological metagenomes</taxon>
    </lineage>
</organism>
<keyword evidence="3" id="KW-0479">Metal-binding</keyword>
<protein>
    <recommendedName>
        <fullName evidence="8">4'-phosphopantetheinyl transferase domain-containing protein</fullName>
    </recommendedName>
</protein>
<accession>A0A382Z0Q2</accession>